<dbReference type="OrthoDB" id="9806939at2"/>
<evidence type="ECO:0000313" key="3">
    <source>
        <dbReference type="Proteomes" id="UP000019112"/>
    </source>
</evidence>
<keyword evidence="1" id="KW-1133">Transmembrane helix</keyword>
<keyword evidence="1" id="KW-0812">Transmembrane</keyword>
<dbReference type="GO" id="GO:1990281">
    <property type="term" value="C:efflux pump complex"/>
    <property type="evidence" value="ECO:0007669"/>
    <property type="project" value="TreeGrafter"/>
</dbReference>
<organism evidence="2 3">
    <name type="scientific">Holospora obtusa F1</name>
    <dbReference type="NCBI Taxonomy" id="1399147"/>
    <lineage>
        <taxon>Bacteria</taxon>
        <taxon>Pseudomonadati</taxon>
        <taxon>Pseudomonadota</taxon>
        <taxon>Alphaproteobacteria</taxon>
        <taxon>Holosporales</taxon>
        <taxon>Holosporaceae</taxon>
        <taxon>Holospora</taxon>
    </lineage>
</organism>
<reference evidence="2 3" key="1">
    <citation type="journal article" date="2014" name="FEMS Microbiol. Lett.">
        <title>Draft genome sequences of three Holospora species (Holospora obtusa, Holospora undulata, and Holospora elegans), endonuclear symbiotic bacteria of the ciliate Paramecium caudatum.</title>
        <authorList>
            <person name="Dohra H."/>
            <person name="Tanaka K."/>
            <person name="Suzuki T."/>
            <person name="Fujishima M."/>
            <person name="Suzuki H."/>
        </authorList>
    </citation>
    <scope>NUCLEOTIDE SEQUENCE [LARGE SCALE GENOMIC DNA]</scope>
    <source>
        <strain evidence="2 3">F1</strain>
    </source>
</reference>
<dbReference type="RefSeq" id="WP_021827536.1">
    <property type="nucleotide sequence ID" value="NZ_AWTR02000083.1"/>
</dbReference>
<dbReference type="Proteomes" id="UP000019112">
    <property type="component" value="Unassembled WGS sequence"/>
</dbReference>
<dbReference type="eggNOG" id="COG1566">
    <property type="taxonomic scope" value="Bacteria"/>
</dbReference>
<sequence length="299" mass="33683">MRRSKVNLKYIAIIAALGFSGALYLAIHSMKAPVSYTGEMNPQPYFHGISGIGVVEPKEKVLHLAFQQKGVIESIYVVPGQRVKKGQILCALNQEEIDARIGALQAVYENALIQEKKIKEKSLIAEKLYKKKVFSDHETRLNVYNARQASAKRKECENLLYQAKLEKDRHLIKAPTDGTILSSNLHQGQYSLPGKEVVIMGDLTKLTVCVEFDEMYAECLPLTVTALGKTRSITPQKVSLRLHRIDPYIYPKRNLPGIHSGIDSRVLHVYYDIISNSKPLFTGQELDVFVEKDTNSKQK</sequence>
<name>W6TDY7_HOLOB</name>
<accession>W6TDY7</accession>
<dbReference type="SUPFAM" id="SSF111369">
    <property type="entry name" value="HlyD-like secretion proteins"/>
    <property type="match status" value="1"/>
</dbReference>
<evidence type="ECO:0000256" key="1">
    <source>
        <dbReference type="SAM" id="Phobius"/>
    </source>
</evidence>
<dbReference type="Gene3D" id="2.40.50.100">
    <property type="match status" value="1"/>
</dbReference>
<dbReference type="AlphaFoldDB" id="W6TDY7"/>
<dbReference type="PANTHER" id="PTHR30469">
    <property type="entry name" value="MULTIDRUG RESISTANCE PROTEIN MDTA"/>
    <property type="match status" value="1"/>
</dbReference>
<keyword evidence="1" id="KW-0472">Membrane</keyword>
<proteinExistence type="predicted"/>
<dbReference type="Gene3D" id="1.10.287.470">
    <property type="entry name" value="Helix hairpin bin"/>
    <property type="match status" value="1"/>
</dbReference>
<gene>
    <name evidence="2" type="ORF">P618_201008</name>
</gene>
<comment type="caution">
    <text evidence="2">The sequence shown here is derived from an EMBL/GenBank/DDBJ whole genome shotgun (WGS) entry which is preliminary data.</text>
</comment>
<keyword evidence="3" id="KW-1185">Reference proteome</keyword>
<dbReference type="EMBL" id="AWTR02000083">
    <property type="protein sequence ID" value="ETZ06819.1"/>
    <property type="molecule type" value="Genomic_DNA"/>
</dbReference>
<dbReference type="GO" id="GO:0015562">
    <property type="term" value="F:efflux transmembrane transporter activity"/>
    <property type="evidence" value="ECO:0007669"/>
    <property type="project" value="TreeGrafter"/>
</dbReference>
<protein>
    <submittedName>
        <fullName evidence="2">p-hydroxybenzoic acid efflux subunit AaeA</fullName>
    </submittedName>
</protein>
<evidence type="ECO:0000313" key="2">
    <source>
        <dbReference type="EMBL" id="ETZ06819.1"/>
    </source>
</evidence>
<feature type="transmembrane region" description="Helical" evidence="1">
    <location>
        <begin position="7"/>
        <end position="27"/>
    </location>
</feature>
<dbReference type="STRING" id="1399147.P618_201008"/>